<dbReference type="InterPro" id="IPR013320">
    <property type="entry name" value="ConA-like_dom_sf"/>
</dbReference>
<dbReference type="GO" id="GO:0004553">
    <property type="term" value="F:hydrolase activity, hydrolyzing O-glycosyl compounds"/>
    <property type="evidence" value="ECO:0007669"/>
    <property type="project" value="InterPro"/>
</dbReference>
<dbReference type="OrthoDB" id="874568at2"/>
<comment type="caution">
    <text evidence="5">The sequence shown here is derived from an EMBL/GenBank/DDBJ whole genome shotgun (WGS) entry which is preliminary data.</text>
</comment>
<evidence type="ECO:0000259" key="4">
    <source>
        <dbReference type="PROSITE" id="PS51762"/>
    </source>
</evidence>
<gene>
    <name evidence="5" type="ORF">CLV45_2288</name>
</gene>
<feature type="compositionally biased region" description="Polar residues" evidence="2">
    <location>
        <begin position="707"/>
        <end position="724"/>
    </location>
</feature>
<dbReference type="Proteomes" id="UP000228535">
    <property type="component" value="Unassembled WGS sequence"/>
</dbReference>
<evidence type="ECO:0000256" key="2">
    <source>
        <dbReference type="SAM" id="MobiDB-lite"/>
    </source>
</evidence>
<protein>
    <submittedName>
        <fullName evidence="5">Putative secreted protein (Por secretion system target)</fullName>
    </submittedName>
</protein>
<dbReference type="SUPFAM" id="SSF49899">
    <property type="entry name" value="Concanavalin A-like lectins/glucanases"/>
    <property type="match status" value="1"/>
</dbReference>
<dbReference type="Pfam" id="PF00722">
    <property type="entry name" value="Glyco_hydro_16"/>
    <property type="match status" value="1"/>
</dbReference>
<dbReference type="InterPro" id="IPR026444">
    <property type="entry name" value="Secre_tail"/>
</dbReference>
<proteinExistence type="inferred from homology"/>
<dbReference type="Gene3D" id="2.120.10.70">
    <property type="entry name" value="Fucose-specific lectin"/>
    <property type="match status" value="2"/>
</dbReference>
<dbReference type="AlphaFoldDB" id="A0A2M9BSC4"/>
<dbReference type="InterPro" id="IPR000757">
    <property type="entry name" value="Beta-glucanase-like"/>
</dbReference>
<dbReference type="EMBL" id="PGFA01000001">
    <property type="protein sequence ID" value="PJJ60854.1"/>
    <property type="molecule type" value="Genomic_DNA"/>
</dbReference>
<dbReference type="NCBIfam" id="TIGR04183">
    <property type="entry name" value="Por_Secre_tail"/>
    <property type="match status" value="1"/>
</dbReference>
<keyword evidence="3" id="KW-0732">Signal</keyword>
<dbReference type="GO" id="GO:0005975">
    <property type="term" value="P:carbohydrate metabolic process"/>
    <property type="evidence" value="ECO:0007669"/>
    <property type="project" value="InterPro"/>
</dbReference>
<feature type="chain" id="PRO_5014896270" evidence="3">
    <location>
        <begin position="24"/>
        <end position="792"/>
    </location>
</feature>
<evidence type="ECO:0000256" key="1">
    <source>
        <dbReference type="ARBA" id="ARBA00006865"/>
    </source>
</evidence>
<evidence type="ECO:0000313" key="6">
    <source>
        <dbReference type="Proteomes" id="UP000228535"/>
    </source>
</evidence>
<dbReference type="RefSeq" id="WP_100336480.1">
    <property type="nucleotide sequence ID" value="NZ_PGFA01000001.1"/>
</dbReference>
<feature type="domain" description="GH16" evidence="4">
    <location>
        <begin position="29"/>
        <end position="304"/>
    </location>
</feature>
<evidence type="ECO:0000313" key="5">
    <source>
        <dbReference type="EMBL" id="PJJ60854.1"/>
    </source>
</evidence>
<dbReference type="Gene3D" id="2.60.120.200">
    <property type="match status" value="1"/>
</dbReference>
<feature type="signal peptide" evidence="3">
    <location>
        <begin position="1"/>
        <end position="23"/>
    </location>
</feature>
<dbReference type="Pfam" id="PF18962">
    <property type="entry name" value="Por_Secre_tail"/>
    <property type="match status" value="1"/>
</dbReference>
<feature type="region of interest" description="Disordered" evidence="2">
    <location>
        <begin position="705"/>
        <end position="724"/>
    </location>
</feature>
<evidence type="ECO:0000256" key="3">
    <source>
        <dbReference type="SAM" id="SignalP"/>
    </source>
</evidence>
<name>A0A2M9BSC4_9BACT</name>
<organism evidence="5 6">
    <name type="scientific">Hymenobacter chitinivorans DSM 11115</name>
    <dbReference type="NCBI Taxonomy" id="1121954"/>
    <lineage>
        <taxon>Bacteria</taxon>
        <taxon>Pseudomonadati</taxon>
        <taxon>Bacteroidota</taxon>
        <taxon>Cytophagia</taxon>
        <taxon>Cytophagales</taxon>
        <taxon>Hymenobacteraceae</taxon>
        <taxon>Hymenobacter</taxon>
    </lineage>
</organism>
<reference evidence="5 6" key="1">
    <citation type="submission" date="2017-11" db="EMBL/GenBank/DDBJ databases">
        <title>Genomic Encyclopedia of Archaeal and Bacterial Type Strains, Phase II (KMG-II): From Individual Species to Whole Genera.</title>
        <authorList>
            <person name="Goeker M."/>
        </authorList>
    </citation>
    <scope>NUCLEOTIDE SEQUENCE [LARGE SCALE GENOMIC DNA]</scope>
    <source>
        <strain evidence="5 6">DSM 11115</strain>
    </source>
</reference>
<dbReference type="PROSITE" id="PS51762">
    <property type="entry name" value="GH16_2"/>
    <property type="match status" value="1"/>
</dbReference>
<dbReference type="SUPFAM" id="SSF89372">
    <property type="entry name" value="Fucose-specific lectin"/>
    <property type="match status" value="2"/>
</dbReference>
<keyword evidence="6" id="KW-1185">Reference proteome</keyword>
<sequence>MKHFFRKCLPLAIMLGGISTVGAEAQCRLSFDNNVWKVVAEDQFNASTLNTAFWQTTNTSGDMYDGWGSEWYDGTDPSLVTLPGDGVVHLKSKRWRYPDGSLRELQHGSRLLRYRSGMLRSRHGQGGLMQQDAYGAWEASIKLPTQNAWPTFWLNSCPTDILMLDGLNTDNAGPHPGMLCGVMDNRVEHQDMGACNTDLTEYPGLRPHGGGRVKIWSPYQYSTLLSDGFHKYTVVWTPNEVTFFLDGREIRTVPKSVVTTVGHDKTGNNFFNDIIIALQMWAWSGEDDAEMQVDYVRVLKPKNASGVIDYSLATIGSYKTANEFINHDVSVTGIEPNTQARPGIANLNSAPASIAVNPGNANQVFYRGTDNKLYVSARTGNTWNVSQLPSVTNGDVLGDVTYLPGLNYVVYKGSNNTVQAYYYDGSWQHIWITTTSAPAVSTTAGSIGVRTSDNCIVYVGADNQLHYCYANGAVSNPWQVSTITNTEGGFAYVNGNLTIEQGSGSIFYRGADNRIQYYYRWNGTYYHAFVDANWSTTAYTISGEPKSMAINGSTVYYIGQEDNAVHQFAYNNATSGWDHSFFPASTGNVQAQKAHGGLDVSSDGLRVTYLGYDGRIQGFYQDANGWNHTWLDGYWNTGEFLSFDNTMAGHSSLISTGNLTAYYCGRDNHLRYFTWEPCQRLDSYDDWDIEGNDITLHRNAKAPLATESATGPAQQLTVAPNPTTGRVEVSVPTALGAAPVPYTLTNLLGATVQQGTLSAEHATIDLTACKAGVYLLQTQSGKQTYRTKIVKY</sequence>
<accession>A0A2M9BSC4</accession>
<comment type="similarity">
    <text evidence="1">Belongs to the glycosyl hydrolase 16 family.</text>
</comment>